<dbReference type="Proteomes" id="UP000193240">
    <property type="component" value="Unassembled WGS sequence"/>
</dbReference>
<dbReference type="STRING" id="105696.A0A1Y2M4T1"/>
<keyword evidence="2" id="KW-1185">Reference proteome</keyword>
<name>A0A1Y2M4T1_EPING</name>
<evidence type="ECO:0000313" key="1">
    <source>
        <dbReference type="EMBL" id="OSS51114.1"/>
    </source>
</evidence>
<dbReference type="EMBL" id="KZ107841">
    <property type="protein sequence ID" value="OSS51114.1"/>
    <property type="molecule type" value="Genomic_DNA"/>
</dbReference>
<reference evidence="1 2" key="1">
    <citation type="journal article" date="2017" name="Genome Announc.">
        <title>Genome sequence of the saprophytic ascomycete Epicoccum nigrum ICMP 19927 strain isolated from New Zealand.</title>
        <authorList>
            <person name="Fokin M."/>
            <person name="Fleetwood D."/>
            <person name="Weir B.S."/>
            <person name="Villas-Boas S.G."/>
        </authorList>
    </citation>
    <scope>NUCLEOTIDE SEQUENCE [LARGE SCALE GENOMIC DNA]</scope>
    <source>
        <strain evidence="1 2">ICMP 19927</strain>
    </source>
</reference>
<dbReference type="AlphaFoldDB" id="A0A1Y2M4T1"/>
<proteinExistence type="predicted"/>
<accession>A0A1Y2M4T1</accession>
<sequence>MATSPGSLPGKMKVTFSVRAQDQDAYGVVRELNDFLHNHMNSTILGDPDSVKVDITITTIQPERDFSLCLIQDKPQHTRLRIIAMPRRADGKVYRFSAMEAQEDGGWVSLNTWLGRRVPALTDSFESSAQRLISEYIRLKQVSDFHFWCGSSVEYARKHQGTSYPAIDWWRHIDGRTFGFLDLPAEVRVMVYEKLTGRYVWPRCAAQGSKEIYLFHVDSPNDYNYWLDPVGSRLPQATAMPLVSRQVRDEFTKVLWEYTYKHSNCLYDFEFHGIRLKMPTLEFCRRISLGLKTAQYLKLVGFNWHDYDIDQDWKLEENEEGAKIKAITEIKTLEYLNLHFRVSLPRLYYDHPWDDLFDTESAMNACQRILVDWILTGALKHMERVPKITLSGHVKHSTRRKWEAIFENERKGIKHDMTEPMARILSPPPAQLLPA</sequence>
<dbReference type="InParanoid" id="A0A1Y2M4T1"/>
<evidence type="ECO:0000313" key="2">
    <source>
        <dbReference type="Proteomes" id="UP000193240"/>
    </source>
</evidence>
<gene>
    <name evidence="1" type="ORF">B5807_04611</name>
</gene>
<protein>
    <submittedName>
        <fullName evidence="1">Uncharacterized protein</fullName>
    </submittedName>
</protein>
<organism evidence="1 2">
    <name type="scientific">Epicoccum nigrum</name>
    <name type="common">Soil fungus</name>
    <name type="synonym">Epicoccum purpurascens</name>
    <dbReference type="NCBI Taxonomy" id="105696"/>
    <lineage>
        <taxon>Eukaryota</taxon>
        <taxon>Fungi</taxon>
        <taxon>Dikarya</taxon>
        <taxon>Ascomycota</taxon>
        <taxon>Pezizomycotina</taxon>
        <taxon>Dothideomycetes</taxon>
        <taxon>Pleosporomycetidae</taxon>
        <taxon>Pleosporales</taxon>
        <taxon>Pleosporineae</taxon>
        <taxon>Didymellaceae</taxon>
        <taxon>Epicoccum</taxon>
    </lineage>
</organism>